<comment type="caution">
    <text evidence="1">The sequence shown here is derived from an EMBL/GenBank/DDBJ whole genome shotgun (WGS) entry which is preliminary data.</text>
</comment>
<keyword evidence="2" id="KW-1185">Reference proteome</keyword>
<dbReference type="Proteomes" id="UP000269669">
    <property type="component" value="Unassembled WGS sequence"/>
</dbReference>
<gene>
    <name evidence="1" type="ORF">EDE15_2923</name>
</gene>
<evidence type="ECO:0000313" key="2">
    <source>
        <dbReference type="Proteomes" id="UP000269669"/>
    </source>
</evidence>
<sequence>MAKAWSRIAIRSCALFADRLAPASGYGHQIVCMADKSNIRFYAA</sequence>
<evidence type="ECO:0000313" key="1">
    <source>
        <dbReference type="EMBL" id="RSL17391.1"/>
    </source>
</evidence>
<dbReference type="AlphaFoldDB" id="A0A428MK99"/>
<organism evidence="1 2">
    <name type="scientific">Edaphobacter aggregans</name>
    <dbReference type="NCBI Taxonomy" id="570835"/>
    <lineage>
        <taxon>Bacteria</taxon>
        <taxon>Pseudomonadati</taxon>
        <taxon>Acidobacteriota</taxon>
        <taxon>Terriglobia</taxon>
        <taxon>Terriglobales</taxon>
        <taxon>Acidobacteriaceae</taxon>
        <taxon>Edaphobacter</taxon>
    </lineage>
</organism>
<proteinExistence type="predicted"/>
<dbReference type="EMBL" id="RSDW01000001">
    <property type="protein sequence ID" value="RSL17391.1"/>
    <property type="molecule type" value="Genomic_DNA"/>
</dbReference>
<reference evidence="1 2" key="1">
    <citation type="submission" date="2018-12" db="EMBL/GenBank/DDBJ databases">
        <title>Sequencing of bacterial isolates from soil warming experiment in Harvard Forest, Massachusetts, USA.</title>
        <authorList>
            <person name="Deangelis K."/>
        </authorList>
    </citation>
    <scope>NUCLEOTIDE SEQUENCE [LARGE SCALE GENOMIC DNA]</scope>
    <source>
        <strain evidence="1 2">EB153</strain>
    </source>
</reference>
<protein>
    <submittedName>
        <fullName evidence="1">Uncharacterized protein</fullName>
    </submittedName>
</protein>
<name>A0A428MK99_9BACT</name>
<accession>A0A428MK99</accession>